<dbReference type="SUPFAM" id="SSF55811">
    <property type="entry name" value="Nudix"/>
    <property type="match status" value="1"/>
</dbReference>
<dbReference type="PROSITE" id="PS51462">
    <property type="entry name" value="NUDIX"/>
    <property type="match status" value="1"/>
</dbReference>
<dbReference type="EMBL" id="WHZY01000023">
    <property type="protein sequence ID" value="NEG79334.1"/>
    <property type="molecule type" value="Genomic_DNA"/>
</dbReference>
<dbReference type="PANTHER" id="PTHR43736:SF4">
    <property type="entry name" value="SLR1690 PROTEIN"/>
    <property type="match status" value="1"/>
</dbReference>
<evidence type="ECO:0000313" key="4">
    <source>
        <dbReference type="Proteomes" id="UP000469763"/>
    </source>
</evidence>
<dbReference type="InterPro" id="IPR036390">
    <property type="entry name" value="WH_DNA-bd_sf"/>
</dbReference>
<name>A0A7K3TKZ7_9BIFI</name>
<gene>
    <name evidence="3" type="ORF">GFD22_10220</name>
</gene>
<dbReference type="Pfam" id="PF21906">
    <property type="entry name" value="WHD_NrtR"/>
    <property type="match status" value="1"/>
</dbReference>
<organism evidence="3 4">
    <name type="scientific">Bifidobacterium avesanii</name>
    <dbReference type="NCBI Taxonomy" id="1798157"/>
    <lineage>
        <taxon>Bacteria</taxon>
        <taxon>Bacillati</taxon>
        <taxon>Actinomycetota</taxon>
        <taxon>Actinomycetes</taxon>
        <taxon>Bifidobacteriales</taxon>
        <taxon>Bifidobacteriaceae</taxon>
        <taxon>Bifidobacterium</taxon>
    </lineage>
</organism>
<sequence>MGYGNVSERLRQPPQVGVSVVILALDPDSEHGRLWLPLVRRVRQPFLGCWALPGGDIRGDRTLAQSAYEALESTTDLHPSYLEQLHAFGGPDRSRGGLPMVSIVYWALVGEAEAGDFAERDNVRWFPESDLPSLDIAFDHREIIAYALARLRTRIEYPDIAARLVGPTFTLRQLHGVYEAVTGTVLDLPNFRRKMLASGEIEETGETLREGRHRPAAVYRYVPRRDAGERPYAYALTGDRLAELDARARSAAAAMSPGPGASSGDDALSALTTV</sequence>
<dbReference type="RefSeq" id="WP_152351273.1">
    <property type="nucleotide sequence ID" value="NZ_WBSN01000034.1"/>
</dbReference>
<keyword evidence="4" id="KW-1185">Reference proteome</keyword>
<dbReference type="PANTHER" id="PTHR43736">
    <property type="entry name" value="ADP-RIBOSE PYROPHOSPHATASE"/>
    <property type="match status" value="1"/>
</dbReference>
<evidence type="ECO:0000259" key="2">
    <source>
        <dbReference type="PROSITE" id="PS51462"/>
    </source>
</evidence>
<feature type="compositionally biased region" description="Low complexity" evidence="1">
    <location>
        <begin position="253"/>
        <end position="267"/>
    </location>
</feature>
<dbReference type="Gene3D" id="1.10.10.10">
    <property type="entry name" value="Winged helix-like DNA-binding domain superfamily/Winged helix DNA-binding domain"/>
    <property type="match status" value="1"/>
</dbReference>
<dbReference type="Gene3D" id="3.90.79.10">
    <property type="entry name" value="Nucleoside Triphosphate Pyrophosphohydrolase"/>
    <property type="match status" value="1"/>
</dbReference>
<dbReference type="SUPFAM" id="SSF46785">
    <property type="entry name" value="Winged helix' DNA-binding domain"/>
    <property type="match status" value="1"/>
</dbReference>
<proteinExistence type="predicted"/>
<dbReference type="OrthoDB" id="9786141at2"/>
<dbReference type="InterPro" id="IPR054105">
    <property type="entry name" value="WHD_NrtR"/>
</dbReference>
<evidence type="ECO:0000256" key="1">
    <source>
        <dbReference type="SAM" id="MobiDB-lite"/>
    </source>
</evidence>
<dbReference type="Pfam" id="PF00293">
    <property type="entry name" value="NUDIX"/>
    <property type="match status" value="1"/>
</dbReference>
<dbReference type="InterPro" id="IPR000086">
    <property type="entry name" value="NUDIX_hydrolase_dom"/>
</dbReference>
<dbReference type="InterPro" id="IPR036388">
    <property type="entry name" value="WH-like_DNA-bd_sf"/>
</dbReference>
<dbReference type="InterPro" id="IPR015797">
    <property type="entry name" value="NUDIX_hydrolase-like_dom_sf"/>
</dbReference>
<dbReference type="Proteomes" id="UP000469763">
    <property type="component" value="Unassembled WGS sequence"/>
</dbReference>
<reference evidence="3 4" key="1">
    <citation type="submission" date="2019-10" db="EMBL/GenBank/DDBJ databases">
        <title>Bifidobacterium from non-human primates.</title>
        <authorList>
            <person name="Modesto M."/>
        </authorList>
    </citation>
    <scope>NUCLEOTIDE SEQUENCE [LARGE SCALE GENOMIC DNA]</scope>
    <source>
        <strain evidence="3 4">TREC</strain>
    </source>
</reference>
<accession>A0A7K3TKZ7</accession>
<dbReference type="CDD" id="cd18873">
    <property type="entry name" value="NUDIX_NadM_like"/>
    <property type="match status" value="1"/>
</dbReference>
<dbReference type="AlphaFoldDB" id="A0A7K3TKZ7"/>
<comment type="caution">
    <text evidence="3">The sequence shown here is derived from an EMBL/GenBank/DDBJ whole genome shotgun (WGS) entry which is preliminary data.</text>
</comment>
<feature type="domain" description="Nudix hydrolase" evidence="2">
    <location>
        <begin position="13"/>
        <end position="148"/>
    </location>
</feature>
<evidence type="ECO:0000313" key="3">
    <source>
        <dbReference type="EMBL" id="NEG79334.1"/>
    </source>
</evidence>
<protein>
    <submittedName>
        <fullName evidence="3">NUDIX domain-containing protein</fullName>
    </submittedName>
</protein>
<feature type="region of interest" description="Disordered" evidence="1">
    <location>
        <begin position="253"/>
        <end position="274"/>
    </location>
</feature>